<organism evidence="2 3">
    <name type="scientific">Meridianimarinicoccus marinus</name>
    <dbReference type="NCBI Taxonomy" id="3231483"/>
    <lineage>
        <taxon>Bacteria</taxon>
        <taxon>Pseudomonadati</taxon>
        <taxon>Pseudomonadota</taxon>
        <taxon>Alphaproteobacteria</taxon>
        <taxon>Rhodobacterales</taxon>
        <taxon>Paracoccaceae</taxon>
        <taxon>Meridianimarinicoccus</taxon>
    </lineage>
</organism>
<accession>A0ABV3L5M9</accession>
<gene>
    <name evidence="2" type="ORF">AB0T83_08870</name>
</gene>
<keyword evidence="1" id="KW-0732">Signal</keyword>
<evidence type="ECO:0000313" key="3">
    <source>
        <dbReference type="Proteomes" id="UP001553161"/>
    </source>
</evidence>
<evidence type="ECO:0000313" key="2">
    <source>
        <dbReference type="EMBL" id="MEV8466887.1"/>
    </source>
</evidence>
<dbReference type="RefSeq" id="WP_366192678.1">
    <property type="nucleotide sequence ID" value="NZ_JBFBVU010000009.1"/>
</dbReference>
<comment type="caution">
    <text evidence="2">The sequence shown here is derived from an EMBL/GenBank/DDBJ whole genome shotgun (WGS) entry which is preliminary data.</text>
</comment>
<feature type="chain" id="PRO_5047262155" evidence="1">
    <location>
        <begin position="23"/>
        <end position="266"/>
    </location>
</feature>
<keyword evidence="3" id="KW-1185">Reference proteome</keyword>
<reference evidence="2 3" key="1">
    <citation type="submission" date="2024-07" db="EMBL/GenBank/DDBJ databases">
        <authorList>
            <person name="Kang M."/>
        </authorList>
    </citation>
    <scope>NUCLEOTIDE SEQUENCE [LARGE SCALE GENOMIC DNA]</scope>
    <source>
        <strain evidence="2 3">DFM31</strain>
    </source>
</reference>
<dbReference type="Proteomes" id="UP001553161">
    <property type="component" value="Unassembled WGS sequence"/>
</dbReference>
<name>A0ABV3L5M9_9RHOB</name>
<dbReference type="EMBL" id="JBFBVU010000009">
    <property type="protein sequence ID" value="MEV8466887.1"/>
    <property type="molecule type" value="Genomic_DNA"/>
</dbReference>
<sequence length="266" mass="28719">MILFRLFAALIIAFAITPLAVAQSDKDADLAKKLSNPVADLISVPFQLNYNEGYASGDGEQWQLNIQPVIPISISHDWNLISRTILPVISQDGVIPGEGDQFGFGATTQSFFFSPKAPTRGGLIWGVGPVLLIPTATDGIATNQWGAGLTGVALTQRGPWTVGGLANHIWSVTGNDKDGKISASFLQPFVSYTTPKATSFTLNTESTYDWEDKQWSVPVNALIGQVVELGAQPVQFSLGARYWAESPDNGPDGWGARFQMTFLFPK</sequence>
<evidence type="ECO:0000256" key="1">
    <source>
        <dbReference type="SAM" id="SignalP"/>
    </source>
</evidence>
<protein>
    <submittedName>
        <fullName evidence="2">Transporter</fullName>
    </submittedName>
</protein>
<proteinExistence type="predicted"/>
<feature type="signal peptide" evidence="1">
    <location>
        <begin position="1"/>
        <end position="22"/>
    </location>
</feature>